<organism evidence="1 2">
    <name type="scientific">Flemingia macrophylla</name>
    <dbReference type="NCBI Taxonomy" id="520843"/>
    <lineage>
        <taxon>Eukaryota</taxon>
        <taxon>Viridiplantae</taxon>
        <taxon>Streptophyta</taxon>
        <taxon>Embryophyta</taxon>
        <taxon>Tracheophyta</taxon>
        <taxon>Spermatophyta</taxon>
        <taxon>Magnoliopsida</taxon>
        <taxon>eudicotyledons</taxon>
        <taxon>Gunneridae</taxon>
        <taxon>Pentapetalae</taxon>
        <taxon>rosids</taxon>
        <taxon>fabids</taxon>
        <taxon>Fabales</taxon>
        <taxon>Fabaceae</taxon>
        <taxon>Papilionoideae</taxon>
        <taxon>50 kb inversion clade</taxon>
        <taxon>NPAAA clade</taxon>
        <taxon>indigoferoid/millettioid clade</taxon>
        <taxon>Phaseoleae</taxon>
        <taxon>Flemingia</taxon>
    </lineage>
</organism>
<evidence type="ECO:0000313" key="2">
    <source>
        <dbReference type="Proteomes" id="UP001603857"/>
    </source>
</evidence>
<comment type="caution">
    <text evidence="1">The sequence shown here is derived from an EMBL/GenBank/DDBJ whole genome shotgun (WGS) entry which is preliminary data.</text>
</comment>
<name>A0ABD1L696_9FABA</name>
<evidence type="ECO:0000313" key="1">
    <source>
        <dbReference type="EMBL" id="KAL2318888.1"/>
    </source>
</evidence>
<gene>
    <name evidence="1" type="ORF">Fmac_032764</name>
</gene>
<keyword evidence="2" id="KW-1185">Reference proteome</keyword>
<dbReference type="AlphaFoldDB" id="A0ABD1L696"/>
<dbReference type="Proteomes" id="UP001603857">
    <property type="component" value="Unassembled WGS sequence"/>
</dbReference>
<sequence>MMQLAKTIFGWMPKEVVPPEAIAPEDAKVLMLKVLFILLSAADISTPPPKLPLHIFGQSSLIAPMSSNLPQLLKH</sequence>
<proteinExistence type="predicted"/>
<reference evidence="1 2" key="1">
    <citation type="submission" date="2024-08" db="EMBL/GenBank/DDBJ databases">
        <title>Insights into the chromosomal genome structure of Flemingia macrophylla.</title>
        <authorList>
            <person name="Ding Y."/>
            <person name="Zhao Y."/>
            <person name="Bi W."/>
            <person name="Wu M."/>
            <person name="Zhao G."/>
            <person name="Gong Y."/>
            <person name="Li W."/>
            <person name="Zhang P."/>
        </authorList>
    </citation>
    <scope>NUCLEOTIDE SEQUENCE [LARGE SCALE GENOMIC DNA]</scope>
    <source>
        <strain evidence="1">DYQJB</strain>
        <tissue evidence="1">Leaf</tissue>
    </source>
</reference>
<dbReference type="EMBL" id="JBGMDY010000011">
    <property type="protein sequence ID" value="KAL2318888.1"/>
    <property type="molecule type" value="Genomic_DNA"/>
</dbReference>
<accession>A0ABD1L696</accession>
<protein>
    <submittedName>
        <fullName evidence="1">Uncharacterized protein</fullName>
    </submittedName>
</protein>